<feature type="compositionally biased region" description="Basic and acidic residues" evidence="1">
    <location>
        <begin position="2040"/>
        <end position="2058"/>
    </location>
</feature>
<evidence type="ECO:0000256" key="1">
    <source>
        <dbReference type="SAM" id="MobiDB-lite"/>
    </source>
</evidence>
<feature type="region of interest" description="Disordered" evidence="1">
    <location>
        <begin position="626"/>
        <end position="721"/>
    </location>
</feature>
<feature type="compositionally biased region" description="Low complexity" evidence="1">
    <location>
        <begin position="1756"/>
        <end position="1766"/>
    </location>
</feature>
<feature type="compositionally biased region" description="Polar residues" evidence="1">
    <location>
        <begin position="216"/>
        <end position="246"/>
    </location>
</feature>
<feature type="compositionally biased region" description="Basic and acidic residues" evidence="1">
    <location>
        <begin position="1090"/>
        <end position="1100"/>
    </location>
</feature>
<feature type="compositionally biased region" description="Polar residues" evidence="1">
    <location>
        <begin position="330"/>
        <end position="348"/>
    </location>
</feature>
<feature type="region of interest" description="Disordered" evidence="1">
    <location>
        <begin position="1407"/>
        <end position="1598"/>
    </location>
</feature>
<feature type="compositionally biased region" description="Polar residues" evidence="1">
    <location>
        <begin position="1556"/>
        <end position="1566"/>
    </location>
</feature>
<feature type="compositionally biased region" description="Acidic residues" evidence="1">
    <location>
        <begin position="1440"/>
        <end position="1458"/>
    </location>
</feature>
<dbReference type="RefSeq" id="XP_066073462.1">
    <property type="nucleotide sequence ID" value="XM_066217365.1"/>
</dbReference>
<feature type="compositionally biased region" description="Polar residues" evidence="1">
    <location>
        <begin position="530"/>
        <end position="539"/>
    </location>
</feature>
<evidence type="ECO:0000313" key="2">
    <source>
        <dbReference type="EMBL" id="WWC86699.1"/>
    </source>
</evidence>
<feature type="compositionally biased region" description="Acidic residues" evidence="1">
    <location>
        <begin position="626"/>
        <end position="648"/>
    </location>
</feature>
<feature type="compositionally biased region" description="Basic and acidic residues" evidence="1">
    <location>
        <begin position="1767"/>
        <end position="1776"/>
    </location>
</feature>
<feature type="compositionally biased region" description="Acidic residues" evidence="1">
    <location>
        <begin position="1512"/>
        <end position="1541"/>
    </location>
</feature>
<feature type="compositionally biased region" description="Polar residues" evidence="1">
    <location>
        <begin position="417"/>
        <end position="426"/>
    </location>
</feature>
<dbReference type="Proteomes" id="UP001355207">
    <property type="component" value="Chromosome 2"/>
</dbReference>
<feature type="region of interest" description="Disordered" evidence="1">
    <location>
        <begin position="808"/>
        <end position="829"/>
    </location>
</feature>
<accession>A0AAX4JMU2</accession>
<feature type="region of interest" description="Disordered" evidence="1">
    <location>
        <begin position="854"/>
        <end position="909"/>
    </location>
</feature>
<feature type="region of interest" description="Disordered" evidence="1">
    <location>
        <begin position="1619"/>
        <end position="1683"/>
    </location>
</feature>
<feature type="region of interest" description="Disordered" evidence="1">
    <location>
        <begin position="1786"/>
        <end position="1805"/>
    </location>
</feature>
<dbReference type="EMBL" id="CP144099">
    <property type="protein sequence ID" value="WWC86699.1"/>
    <property type="molecule type" value="Genomic_DNA"/>
</dbReference>
<feature type="compositionally biased region" description="Polar residues" evidence="1">
    <location>
        <begin position="358"/>
        <end position="370"/>
    </location>
</feature>
<feature type="compositionally biased region" description="Polar residues" evidence="1">
    <location>
        <begin position="1147"/>
        <end position="1160"/>
    </location>
</feature>
<reference evidence="2 3" key="1">
    <citation type="submission" date="2024-01" db="EMBL/GenBank/DDBJ databases">
        <title>Comparative genomics of Cryptococcus and Kwoniella reveals pathogenesis evolution and contrasting modes of karyotype evolution via chromosome fusion or intercentromeric recombination.</title>
        <authorList>
            <person name="Coelho M.A."/>
            <person name="David-Palma M."/>
            <person name="Shea T."/>
            <person name="Bowers K."/>
            <person name="McGinley-Smith S."/>
            <person name="Mohammad A.W."/>
            <person name="Gnirke A."/>
            <person name="Yurkov A.M."/>
            <person name="Nowrousian M."/>
            <person name="Sun S."/>
            <person name="Cuomo C.A."/>
            <person name="Heitman J."/>
        </authorList>
    </citation>
    <scope>NUCLEOTIDE SEQUENCE [LARGE SCALE GENOMIC DNA]</scope>
    <source>
        <strain evidence="2 3">CBS 6074</strain>
    </source>
</reference>
<feature type="region of interest" description="Disordered" evidence="1">
    <location>
        <begin position="79"/>
        <end position="116"/>
    </location>
</feature>
<dbReference type="GeneID" id="91092248"/>
<feature type="compositionally biased region" description="Polar residues" evidence="1">
    <location>
        <begin position="967"/>
        <end position="976"/>
    </location>
</feature>
<feature type="compositionally biased region" description="Low complexity" evidence="1">
    <location>
        <begin position="2104"/>
        <end position="2116"/>
    </location>
</feature>
<feature type="compositionally biased region" description="Polar residues" evidence="1">
    <location>
        <begin position="854"/>
        <end position="865"/>
    </location>
</feature>
<feature type="compositionally biased region" description="Polar residues" evidence="1">
    <location>
        <begin position="1332"/>
        <end position="1341"/>
    </location>
</feature>
<feature type="compositionally biased region" description="Low complexity" evidence="1">
    <location>
        <begin position="2127"/>
        <end position="2168"/>
    </location>
</feature>
<keyword evidence="3" id="KW-1185">Reference proteome</keyword>
<feature type="compositionally biased region" description="Polar residues" evidence="1">
    <location>
        <begin position="437"/>
        <end position="465"/>
    </location>
</feature>
<feature type="compositionally biased region" description="Polar residues" evidence="1">
    <location>
        <begin position="42"/>
        <end position="58"/>
    </location>
</feature>
<feature type="compositionally biased region" description="Polar residues" evidence="1">
    <location>
        <begin position="759"/>
        <end position="769"/>
    </location>
</feature>
<feature type="region of interest" description="Disordered" evidence="1">
    <location>
        <begin position="528"/>
        <end position="560"/>
    </location>
</feature>
<name>A0AAX4JMU2_9TREE</name>
<feature type="compositionally biased region" description="Polar residues" evidence="1">
    <location>
        <begin position="106"/>
        <end position="116"/>
    </location>
</feature>
<feature type="region of interest" description="Disordered" evidence="1">
    <location>
        <begin position="2038"/>
        <end position="2175"/>
    </location>
</feature>
<feature type="compositionally biased region" description="Pro residues" evidence="1">
    <location>
        <begin position="1217"/>
        <end position="1228"/>
    </location>
</feature>
<feature type="region of interest" description="Disordered" evidence="1">
    <location>
        <begin position="1139"/>
        <end position="1160"/>
    </location>
</feature>
<feature type="compositionally biased region" description="Polar residues" evidence="1">
    <location>
        <begin position="1999"/>
        <end position="2018"/>
    </location>
</feature>
<feature type="region of interest" description="Disordered" evidence="1">
    <location>
        <begin position="1977"/>
        <end position="2025"/>
    </location>
</feature>
<protein>
    <submittedName>
        <fullName evidence="2">Uncharacterized protein</fullName>
    </submittedName>
</protein>
<feature type="region of interest" description="Disordered" evidence="1">
    <location>
        <begin position="1050"/>
        <end position="1113"/>
    </location>
</feature>
<feature type="region of interest" description="Disordered" evidence="1">
    <location>
        <begin position="1"/>
        <end position="58"/>
    </location>
</feature>
<feature type="compositionally biased region" description="Low complexity" evidence="1">
    <location>
        <begin position="19"/>
        <end position="33"/>
    </location>
</feature>
<feature type="compositionally biased region" description="Acidic residues" evidence="1">
    <location>
        <begin position="1468"/>
        <end position="1484"/>
    </location>
</feature>
<feature type="compositionally biased region" description="Low complexity" evidence="1">
    <location>
        <begin position="2060"/>
        <end position="2075"/>
    </location>
</feature>
<feature type="compositionally biased region" description="Pro residues" evidence="1">
    <location>
        <begin position="2117"/>
        <end position="2126"/>
    </location>
</feature>
<feature type="region of interest" description="Disordered" evidence="1">
    <location>
        <begin position="189"/>
        <end position="508"/>
    </location>
</feature>
<proteinExistence type="predicted"/>
<evidence type="ECO:0000313" key="3">
    <source>
        <dbReference type="Proteomes" id="UP001355207"/>
    </source>
</evidence>
<feature type="region of interest" description="Disordered" evidence="1">
    <location>
        <begin position="754"/>
        <end position="781"/>
    </location>
</feature>
<feature type="compositionally biased region" description="Basic and acidic residues" evidence="1">
    <location>
        <begin position="1493"/>
        <end position="1511"/>
    </location>
</feature>
<feature type="compositionally biased region" description="Low complexity" evidence="1">
    <location>
        <begin position="1651"/>
        <end position="1666"/>
    </location>
</feature>
<sequence>MVRTVREPNPTTPQLLRVSTSSASSSRRSSGGSPQQPVFMRSKTSYHASSPKGNAVTTSIVTKKRAILGEREENIILSSPSRVQPLKSSLKMKKTSLTPRTKPSKDNPTPELNNDLSGLSRFIAKSPSTNLPLPTRHDIPSSSPMAPDSSFISRPGSTPYLPRMSMPFRVNEDDTLLLNMTAPDMAFSSPGYDLTDDSDVEAPRGGMLRRGGLMTPANSQEVPSGSPQRAQTAKKTTAFSNVTRNPISRLPTPPSSQCGSQNLPLPPPTPQAGPSRASRIRARPSPTPPRRISTEPSEVLRLGDITAEWDTPLRLGDDVSPNPRRKKSPRISQPGQTPTKQRSPSAPTSRVEVVIPTRSRSNTPITTNEPPATVKPRVKGRASSKTPSTSRRISGGSSRKSSGDSTKTTASIATPAVSRSQRSIPSTAPAGRRKFTPPNTTARKTRTTPPSQANRRASVPANTKTPKGRGRKSIAQTPKDLALSGRKLGMLPKPIHGSPGDDPLLLKGRYSQDDRREGVRDNAGVALSFDHSSTNSNGHHNAIAGPSSLERIPSSSPFSFPQIHQQEDLTLLPMNSNSNSYFDDMGPAWSDDGSDMEGVGEDTFIHVHQRREHPASISRIGESVLEEQEQEDEHVNEDKDDDDDDEEGDKTIEAEQKVQKNHSPLIPPRTIDEDQSMSPDNEEVDRSYLEESTITQESTEPATPPVIPSAPSMNQYHSPLKEETERLIRAIESPHWGVPNQNVDNIPEEVELTIPQPDIVSTRSPSPSINKDADEEAEGDITQEMQEQNWDLSSDNIDLSTSEIATPLHTSVSYKGSASPIEEDEPENRIGDMTEEMEQNNWDVIEENIQMNNGENEAPSLSSEVVQPLEPNTIAEEPPVIVSVDNTTETVEDEGAKEEEHNDEGFTLPRPAQDEVATQQIASEDPPVTQSPPPVTFQQVEEVSDLEVESKINNHPANATVDFDFSRSLTPSSSDHSPILEESEQIGDITQDMDVLDWENSEEDIEPQLEQGFRDYQVSSSTVNEDSHDELRQETDAIAIVDSDISPDFLQQQSAPQNEMPESEVTPKSEGVVEEDVSENTLKEIVLQKAEAEMTNRDQSEYENNDDEEHLQQGPIADIAEGLVEKVSVTRPLEAIQPELAIEPETSRSASPVRSASLSKSPMIPNISLNPEEISQPLVICPVIQDEANGRSTTPLGEPEESNIPASPVYRSTTPAFSPPPPPPPPPSTLATPYEPRSLRSPSIPKSPFVLIHHRGDITLTPRPTFQYIAHRSPSPLPPPTPVFTAEERGHAILEEAERALRRMSKLKSLSPLPPVSRNEEPIEFSMPEPAQSLNDDVGTNNIEENRETSHYDLIANPSEANASGNLLSDHEVDTSDAGNIITENTSFSIWENTTDEDGVVRMDEVEEGSTVGDNTIEANDSAWDLSTEEFDVPLKDESTGEEEEEEEEERLEQEDATDTSQTQPEVSQEELEQTQEKELEEEERISPEPVEVPERIILRLVEKGVIKLEPESDAEDLEEDGAAEEEEEEQEEQEEQDIDPTEGLVHSSPARSRKNSPSTSYIEPNTPSPDPARSHIAGPSTPSVYPSLPSPIESPTPKIALPTVLRYANQSAPGGITAIERMLSQRTGTSKLSQQILPSSPSTDAEAESEPQQSPSPQSPEVEAQAGAQEFEQGDQSVIVRKSRRTLHDELAAITAVDDDNPEADESFRSVVEVSSLDPKAAARAAAILKLNHAYIEHGVLPKASTKEIGGIATSSSSIMKQSTSHSDKEKRDLLNEAELEIVDSHRRSRSRSRSMSRVPAEKELPGMSVLRRQREMSVMSFMTEDYPVPGAFVNSPRTQMHKQQLKMKRKRDLVSVQEESVEPELQNAAKEEQWGVKEWKSLETVYRKEKELWLKDRQIKNLPSPSSTPSSVHGGLFSWARRSTFGSSSNQPKSKEWDTSRVVENFLEDESAQGKKWDKDMLVLRVQAIERRVNRLSSSTTSVTSTLQTPAPKKTRTNLGSSSNTSIQTPQVNKPANNVEPPSTIRRMLGFVWGKSKPKADTVQERKGGNIMDKFEASSSSSSSTKAIQPSSSTNLIKGKGKEREILPTSQTREVRPPVPASPVSHPSSTSWTPIPEPPPPPPARVTTVTSTRPKSIPGPSNLINSITSSTSSSSSSNTPNIPSITQSTSLPNFYSSTITSSNSKSLYPNLNPSLSQRSNAIARLFPDTTDTSIRSSSSSSSASSMNASRSERNLKELETIALQKKKSNGSVKNLVKNWEDKGIIGHSTSKK</sequence>
<feature type="compositionally biased region" description="Polar residues" evidence="1">
    <location>
        <begin position="690"/>
        <end position="701"/>
    </location>
</feature>
<feature type="compositionally biased region" description="Basic and acidic residues" evidence="1">
    <location>
        <begin position="649"/>
        <end position="658"/>
    </location>
</feature>
<feature type="region of interest" description="Disordered" evidence="1">
    <location>
        <begin position="1755"/>
        <end position="1777"/>
    </location>
</feature>
<feature type="compositionally biased region" description="Polar residues" evidence="1">
    <location>
        <begin position="140"/>
        <end position="153"/>
    </location>
</feature>
<feature type="region of interest" description="Disordered" evidence="1">
    <location>
        <begin position="916"/>
        <end position="935"/>
    </location>
</feature>
<feature type="region of interest" description="Disordered" evidence="1">
    <location>
        <begin position="953"/>
        <end position="988"/>
    </location>
</feature>
<feature type="compositionally biased region" description="Low complexity" evidence="1">
    <location>
        <begin position="388"/>
        <end position="409"/>
    </location>
</feature>
<gene>
    <name evidence="2" type="ORF">L201_001576</name>
</gene>
<organism evidence="2 3">
    <name type="scientific">Kwoniella dendrophila CBS 6074</name>
    <dbReference type="NCBI Taxonomy" id="1295534"/>
    <lineage>
        <taxon>Eukaryota</taxon>
        <taxon>Fungi</taxon>
        <taxon>Dikarya</taxon>
        <taxon>Basidiomycota</taxon>
        <taxon>Agaricomycotina</taxon>
        <taxon>Tremellomycetes</taxon>
        <taxon>Tremellales</taxon>
        <taxon>Cryptococcaceae</taxon>
        <taxon>Kwoniella</taxon>
    </lineage>
</organism>
<feature type="compositionally biased region" description="Low complexity" evidence="1">
    <location>
        <begin position="2215"/>
        <end position="2231"/>
    </location>
</feature>
<feature type="region of interest" description="Disordered" evidence="1">
    <location>
        <begin position="1185"/>
        <end position="1247"/>
    </location>
</feature>
<feature type="region of interest" description="Disordered" evidence="1">
    <location>
        <begin position="1312"/>
        <end position="1341"/>
    </location>
</feature>
<feature type="compositionally biased region" description="Polar residues" evidence="1">
    <location>
        <begin position="1625"/>
        <end position="1644"/>
    </location>
</feature>
<feature type="compositionally biased region" description="Low complexity" evidence="1">
    <location>
        <begin position="1979"/>
        <end position="1991"/>
    </location>
</feature>
<feature type="compositionally biased region" description="Low complexity" evidence="1">
    <location>
        <begin position="204"/>
        <end position="214"/>
    </location>
</feature>
<feature type="region of interest" description="Disordered" evidence="1">
    <location>
        <begin position="128"/>
        <end position="153"/>
    </location>
</feature>
<feature type="region of interest" description="Disordered" evidence="1">
    <location>
        <begin position="2212"/>
        <end position="2235"/>
    </location>
</feature>